<dbReference type="SUPFAM" id="SSF51161">
    <property type="entry name" value="Trimeric LpxA-like enzymes"/>
    <property type="match status" value="1"/>
</dbReference>
<dbReference type="EMBL" id="BRLB01000012">
    <property type="protein sequence ID" value="GKX30820.1"/>
    <property type="molecule type" value="Genomic_DNA"/>
</dbReference>
<dbReference type="PROSITE" id="PS00101">
    <property type="entry name" value="HEXAPEP_TRANSFERASES"/>
    <property type="match status" value="1"/>
</dbReference>
<protein>
    <submittedName>
        <fullName evidence="6">Acetyltransferase</fullName>
    </submittedName>
</protein>
<reference evidence="6" key="1">
    <citation type="submission" date="2022-06" db="EMBL/GenBank/DDBJ databases">
        <title>Vallitalea longa sp. nov., an anaerobic bacterium isolated from marine sediment.</title>
        <authorList>
            <person name="Hirano S."/>
            <person name="Terahara T."/>
            <person name="Mori K."/>
            <person name="Hamada M."/>
            <person name="Matsumoto R."/>
            <person name="Kobayashi T."/>
        </authorList>
    </citation>
    <scope>NUCLEOTIDE SEQUENCE</scope>
    <source>
        <strain evidence="6">SH18-1</strain>
    </source>
</reference>
<dbReference type="InterPro" id="IPR050179">
    <property type="entry name" value="Trans_hexapeptide_repeat"/>
</dbReference>
<evidence type="ECO:0000256" key="2">
    <source>
        <dbReference type="ARBA" id="ARBA00022737"/>
    </source>
</evidence>
<dbReference type="InterPro" id="IPR041561">
    <property type="entry name" value="PglD_N"/>
</dbReference>
<feature type="active site" description="Proton acceptor" evidence="3">
    <location>
        <position position="135"/>
    </location>
</feature>
<feature type="binding site" evidence="4">
    <location>
        <position position="66"/>
    </location>
    <ligand>
        <name>substrate</name>
    </ligand>
</feature>
<dbReference type="PANTHER" id="PTHR43300:SF7">
    <property type="entry name" value="UDP-N-ACETYLBACILLOSAMINE N-ACETYLTRANSFERASE"/>
    <property type="match status" value="1"/>
</dbReference>
<dbReference type="InterPro" id="IPR020019">
    <property type="entry name" value="AcTrfase_PglD-like"/>
</dbReference>
<evidence type="ECO:0000256" key="3">
    <source>
        <dbReference type="PIRSR" id="PIRSR620019-1"/>
    </source>
</evidence>
<dbReference type="InterPro" id="IPR001451">
    <property type="entry name" value="Hexapep"/>
</dbReference>
<evidence type="ECO:0000313" key="6">
    <source>
        <dbReference type="EMBL" id="GKX30820.1"/>
    </source>
</evidence>
<feature type="domain" description="PglD N-terminal" evidence="5">
    <location>
        <begin position="3"/>
        <end position="77"/>
    </location>
</feature>
<dbReference type="InterPro" id="IPR011004">
    <property type="entry name" value="Trimer_LpxA-like_sf"/>
</dbReference>
<proteinExistence type="predicted"/>
<dbReference type="Pfam" id="PF00132">
    <property type="entry name" value="Hexapep"/>
    <property type="match status" value="1"/>
</dbReference>
<evidence type="ECO:0000256" key="4">
    <source>
        <dbReference type="PIRSR" id="PIRSR620019-2"/>
    </source>
</evidence>
<accession>A0A9W5YB98</accession>
<keyword evidence="2" id="KW-0677">Repeat</keyword>
<sequence>MQDIVVFGAGGHSKVIIDIIEREGKYSIIGLIDNYNRAESHFGYHILTDEIEVIMNNVYGGIIAIGDNWSRHVITDEIKSINPNFRFVSCISPNSCIAREVEIGEGSAIMAGAVINSSTRIGKHCIINSNSSIDHDNIIGDFVSIAPNVTTGGNVIVGDHTAVGLGTNVIHRINIGCNTVIGAGSTVIRDIGSYVVAYGIPCKVVRKRNKEDKYL</sequence>
<dbReference type="GO" id="GO:0016740">
    <property type="term" value="F:transferase activity"/>
    <property type="evidence" value="ECO:0007669"/>
    <property type="project" value="UniProtKB-KW"/>
</dbReference>
<keyword evidence="1" id="KW-0808">Transferase</keyword>
<dbReference type="Gene3D" id="3.40.50.20">
    <property type="match status" value="1"/>
</dbReference>
<evidence type="ECO:0000256" key="1">
    <source>
        <dbReference type="ARBA" id="ARBA00022679"/>
    </source>
</evidence>
<gene>
    <name evidence="6" type="ORF">SH1V18_33000</name>
</gene>
<dbReference type="AlphaFoldDB" id="A0A9W5YB98"/>
<organism evidence="6 7">
    <name type="scientific">Vallitalea longa</name>
    <dbReference type="NCBI Taxonomy" id="2936439"/>
    <lineage>
        <taxon>Bacteria</taxon>
        <taxon>Bacillati</taxon>
        <taxon>Bacillota</taxon>
        <taxon>Clostridia</taxon>
        <taxon>Lachnospirales</taxon>
        <taxon>Vallitaleaceae</taxon>
        <taxon>Vallitalea</taxon>
    </lineage>
</organism>
<name>A0A9W5YB98_9FIRM</name>
<dbReference type="InterPro" id="IPR018357">
    <property type="entry name" value="Hexapep_transf_CS"/>
</dbReference>
<feature type="site" description="Increases basicity of active site His" evidence="3">
    <location>
        <position position="136"/>
    </location>
</feature>
<evidence type="ECO:0000259" key="5">
    <source>
        <dbReference type="Pfam" id="PF17836"/>
    </source>
</evidence>
<comment type="caution">
    <text evidence="6">The sequence shown here is derived from an EMBL/GenBank/DDBJ whole genome shotgun (WGS) entry which is preliminary data.</text>
</comment>
<dbReference type="RefSeq" id="WP_281817325.1">
    <property type="nucleotide sequence ID" value="NZ_BRLB01000012.1"/>
</dbReference>
<dbReference type="PANTHER" id="PTHR43300">
    <property type="entry name" value="ACETYLTRANSFERASE"/>
    <property type="match status" value="1"/>
</dbReference>
<dbReference type="Gene3D" id="2.160.10.10">
    <property type="entry name" value="Hexapeptide repeat proteins"/>
    <property type="match status" value="1"/>
</dbReference>
<evidence type="ECO:0000313" key="7">
    <source>
        <dbReference type="Proteomes" id="UP001144256"/>
    </source>
</evidence>
<dbReference type="CDD" id="cd03360">
    <property type="entry name" value="LbH_AT_putative"/>
    <property type="match status" value="1"/>
</dbReference>
<dbReference type="Proteomes" id="UP001144256">
    <property type="component" value="Unassembled WGS sequence"/>
</dbReference>
<dbReference type="NCBIfam" id="TIGR03570">
    <property type="entry name" value="NeuD_NnaD"/>
    <property type="match status" value="1"/>
</dbReference>
<dbReference type="Pfam" id="PF17836">
    <property type="entry name" value="PglD_N"/>
    <property type="match status" value="1"/>
</dbReference>
<keyword evidence="7" id="KW-1185">Reference proteome</keyword>